<name>Q5WJ53_SHOC1</name>
<proteinExistence type="predicted"/>
<evidence type="ECO:0000256" key="1">
    <source>
        <dbReference type="SAM" id="SignalP"/>
    </source>
</evidence>
<dbReference type="RefSeq" id="WP_011245918.1">
    <property type="nucleotide sequence ID" value="NC_006582.1"/>
</dbReference>
<dbReference type="HOGENOM" id="CLU_1683138_0_0_9"/>
<reference evidence="2 3" key="2">
    <citation type="journal article" date="1995" name="Appl. Microbiol. Biotechnol.">
        <title>Purification and properties of an alkaline protease from alkalophilic Bacillus sp. KSM-K16.</title>
        <authorList>
            <person name="Kobayashi T."/>
            <person name="Hakamada Y."/>
            <person name="Adachi S."/>
            <person name="Hitomi J."/>
            <person name="Yoshimatsu T."/>
            <person name="Koike K."/>
            <person name="Kawai S."/>
            <person name="Ito S."/>
        </authorList>
    </citation>
    <scope>NUCLEOTIDE SEQUENCE [LARGE SCALE GENOMIC DNA]</scope>
    <source>
        <strain evidence="2 3">KSM-K16</strain>
    </source>
</reference>
<reference evidence="2 3" key="3">
    <citation type="journal article" date="1997" name="Protein Eng.">
        <title>High-resolution crystal structure of M-protease: phylogeny aided analysis of the high-alkaline adaptation mechanism.</title>
        <authorList>
            <person name="Shirai T."/>
            <person name="Suzuki A."/>
            <person name="Yamane T."/>
            <person name="Ashida T."/>
            <person name="Kobayashi T."/>
            <person name="Ito S."/>
        </authorList>
    </citation>
    <scope>NUCLEOTIDE SEQUENCE [LARGE SCALE GENOMIC DNA]</scope>
    <source>
        <strain evidence="2 3">KSM-K16</strain>
    </source>
</reference>
<dbReference type="STRING" id="66692.ABC1063"/>
<dbReference type="KEGG" id="bcl:ABC1063"/>
<dbReference type="Proteomes" id="UP000001168">
    <property type="component" value="Chromosome"/>
</dbReference>
<keyword evidence="3" id="KW-1185">Reference proteome</keyword>
<gene>
    <name evidence="2" type="ordered locus">ABC1063</name>
</gene>
<reference evidence="2 3" key="1">
    <citation type="journal article" date="1994" name="J. Ferment. Bioeng.">
        <title>Molecular cloning and nucleotide sequence of the gene for an alkaline protease from the alkalophilic Bacillus sp. KSM-K16.</title>
        <authorList>
            <person name="Hakamada Y."/>
            <person name="Kobayashi T."/>
            <person name="Hitomi J."/>
            <person name="Kawai S."/>
            <person name="Ito S."/>
        </authorList>
    </citation>
    <scope>NUCLEOTIDE SEQUENCE [LARGE SCALE GENOMIC DNA]</scope>
    <source>
        <strain evidence="2 3">KSM-K16</strain>
    </source>
</reference>
<dbReference type="eggNOG" id="COG3209">
    <property type="taxonomic scope" value="Bacteria"/>
</dbReference>
<protein>
    <submittedName>
        <fullName evidence="2">Uncharacterized protein</fullName>
    </submittedName>
</protein>
<dbReference type="AlphaFoldDB" id="Q5WJ53"/>
<feature type="signal peptide" evidence="1">
    <location>
        <begin position="1"/>
        <end position="25"/>
    </location>
</feature>
<keyword evidence="1" id="KW-0732">Signal</keyword>
<evidence type="ECO:0000313" key="2">
    <source>
        <dbReference type="EMBL" id="BAD63602.1"/>
    </source>
</evidence>
<organism evidence="2 3">
    <name type="scientific">Shouchella clausii (strain KSM-K16)</name>
    <name type="common">Alkalihalobacillus clausii</name>
    <dbReference type="NCBI Taxonomy" id="66692"/>
    <lineage>
        <taxon>Bacteria</taxon>
        <taxon>Bacillati</taxon>
        <taxon>Bacillota</taxon>
        <taxon>Bacilli</taxon>
        <taxon>Bacillales</taxon>
        <taxon>Bacillaceae</taxon>
        <taxon>Shouchella</taxon>
    </lineage>
</organism>
<dbReference type="EMBL" id="AP006627">
    <property type="protein sequence ID" value="BAD63602.1"/>
    <property type="molecule type" value="Genomic_DNA"/>
</dbReference>
<sequence length="156" mass="17064">MGATHAVTPAYFPLFARLSTLPANATVSPAILTRQLKQLVPIQYQWYQAQLRTQAVQTDTSQVVTTPGYMFTDQEVAAINTYLENNPPNEERLNTNPIVTGVVDFFFGDFITLADPEASLGEKALATTFILVKPAKVGEVVYDLSKARKVKTGGRG</sequence>
<reference evidence="2 3" key="5">
    <citation type="journal article" date="2007" name="Extremophiles">
        <title>Intragenomic diversity of the V1 regions of 16S rRNA genes in high-alkaline protease-producing Bacillus clausii spp.</title>
        <authorList>
            <person name="Kageyama Y."/>
            <person name="Takaki Y."/>
            <person name="Shimamura S."/>
            <person name="Nishi S."/>
            <person name="Nogi Y."/>
            <person name="Uchimura K."/>
            <person name="Kobayashi T."/>
            <person name="Hitomi J."/>
            <person name="Ozaki K."/>
            <person name="Kawai S."/>
            <person name="Ito S."/>
            <person name="Horikoshi K."/>
        </authorList>
    </citation>
    <scope>NUCLEOTIDE SEQUENCE [LARGE SCALE GENOMIC DNA]</scope>
    <source>
        <strain evidence="2 3">KSM-K16</strain>
    </source>
</reference>
<accession>Q5WJ53</accession>
<reference evidence="3" key="4">
    <citation type="submission" date="2003-10" db="EMBL/GenBank/DDBJ databases">
        <title>The complete genome sequence of the alkaliphilic Bacillus clausii KSM-K16.</title>
        <authorList>
            <person name="Takaki Y."/>
            <person name="Kageyama Y."/>
            <person name="Shimamura S."/>
            <person name="Suzuki H."/>
            <person name="Nishi S."/>
            <person name="Hatada Y."/>
            <person name="Kawai S."/>
            <person name="Ito S."/>
            <person name="Horikoshi K."/>
        </authorList>
    </citation>
    <scope>NUCLEOTIDE SEQUENCE [LARGE SCALE GENOMIC DNA]</scope>
    <source>
        <strain evidence="3">KSM-K16</strain>
    </source>
</reference>
<evidence type="ECO:0000313" key="3">
    <source>
        <dbReference type="Proteomes" id="UP000001168"/>
    </source>
</evidence>
<feature type="chain" id="PRO_5039241024" evidence="1">
    <location>
        <begin position="26"/>
        <end position="156"/>
    </location>
</feature>